<keyword evidence="4" id="KW-1185">Reference proteome</keyword>
<feature type="coiled-coil region" evidence="1">
    <location>
        <begin position="517"/>
        <end position="575"/>
    </location>
</feature>
<accession>A0ABC8KND4</accession>
<dbReference type="EMBL" id="CAKOAT010264044">
    <property type="protein sequence ID" value="CAH8359507.1"/>
    <property type="molecule type" value="Genomic_DNA"/>
</dbReference>
<keyword evidence="1" id="KW-0175">Coiled coil</keyword>
<reference evidence="3 4" key="1">
    <citation type="submission" date="2022-03" db="EMBL/GenBank/DDBJ databases">
        <authorList>
            <person name="Macdonald S."/>
            <person name="Ahmed S."/>
            <person name="Newling K."/>
        </authorList>
    </citation>
    <scope>NUCLEOTIDE SEQUENCE [LARGE SCALE GENOMIC DNA]</scope>
</reference>
<sequence length="864" mass="101991">MERPKLEDELKLCDVKKVNLGKAFDKLHSQASELLVFTHQWRDLEDYLKSVQGQVEKRFMELESREVDLQNRCFGVDTIGELEVKADGLRREIEDKEKVLKMLVEECKVKERSKASQLEEMMESLRKTQSLRRELDEENERKTRDLSLIQNKSLECGKILETRSLELTKTQGELDMKVEQLRHVKVELTTEMEHLERIQTLNRELEEDIKRKKKDLERLDSQQKQLEVVEEQLDSQKKLLETWSLELVSKEKEFQEKAKSLNNEMDETCKKMKSKAKELEEIERMIHQQSKHYESTKLLIEELTEELASKEKRHNDITEAIHKLSCKQLSKEERYNAENESTKKELKSLKAILNERDKQVEEGEKQIQNLTNSSKELSRQIRVRQEQFSSRQESRDKVKISINDLNAQQDSIRKKLRSVQDVFTQCCQNLCIKEKELKSLESILTEKNKQVEEGEKKLQDFSNSNEELIRQVKVRQEQVCSIEKAIRECTDELEAMRRHQSSITDLTVEMNSKESHLSVVKKKLQESMEELQSLEEKKVKMQASLMEHEMRAKELDEKEQKLKTTEQELAKWVKDYEVKAKQLSRFCQERNIDQHAALTPTLNSRKRGRHDEESLSQSLDIEKENTYDFENQRSPDKFKIDQIWAIYSDNDKRMPRKYAQIKRIDTSPELKLHVAPLVLYPPPINLMTHPVSCGRFKLKIGKAEVLTPSSFSHEVKAMKTSVNRFEVYPRKGEIWAMYKNWNITLDGSEEEDLEIVEVVETKEESIQAMLLTAKVFNKLLYGRCLESKAGFVDIPKKEVNRLSHQIPAVRHERSEWWEVDSKALLDLNPKMYKSISKDEENLNINGNLRRESTQMNWKKKWYRS</sequence>
<dbReference type="Gene3D" id="1.10.287.1490">
    <property type="match status" value="1"/>
</dbReference>
<evidence type="ECO:0000313" key="4">
    <source>
        <dbReference type="Proteomes" id="UP001642260"/>
    </source>
</evidence>
<proteinExistence type="predicted"/>
<dbReference type="PANTHER" id="PTHR45089">
    <property type="entry name" value="DNAJ HEAT SHOCK AMINO-TERMINAL DOMAIN PROTEIN-RELATED"/>
    <property type="match status" value="1"/>
</dbReference>
<dbReference type="AlphaFoldDB" id="A0ABC8KND4"/>
<gene>
    <name evidence="3" type="ORF">ERUC_LOCUS25263</name>
</gene>
<name>A0ABC8KND4_ERUVS</name>
<dbReference type="InterPro" id="IPR024593">
    <property type="entry name" value="DUF3444"/>
</dbReference>
<dbReference type="Pfam" id="PF11926">
    <property type="entry name" value="DUF3444"/>
    <property type="match status" value="1"/>
</dbReference>
<dbReference type="PANTHER" id="PTHR45089:SF34">
    <property type="entry name" value="GENOME ASSEMBLY, CHROMOSOME: A02"/>
    <property type="match status" value="1"/>
</dbReference>
<evidence type="ECO:0000259" key="2">
    <source>
        <dbReference type="Pfam" id="PF11926"/>
    </source>
</evidence>
<dbReference type="Proteomes" id="UP001642260">
    <property type="component" value="Unassembled WGS sequence"/>
</dbReference>
<evidence type="ECO:0000256" key="1">
    <source>
        <dbReference type="SAM" id="Coils"/>
    </source>
</evidence>
<feature type="coiled-coil region" evidence="1">
    <location>
        <begin position="79"/>
        <end position="152"/>
    </location>
</feature>
<comment type="caution">
    <text evidence="3">The sequence shown here is derived from an EMBL/GenBank/DDBJ whole genome shotgun (WGS) entry which is preliminary data.</text>
</comment>
<evidence type="ECO:0000313" key="3">
    <source>
        <dbReference type="EMBL" id="CAH8359507.1"/>
    </source>
</evidence>
<feature type="coiled-coil region" evidence="1">
    <location>
        <begin position="437"/>
        <end position="471"/>
    </location>
</feature>
<feature type="domain" description="DUF3444" evidence="2">
    <location>
        <begin position="617"/>
        <end position="813"/>
    </location>
</feature>
<protein>
    <recommendedName>
        <fullName evidence="2">DUF3444 domain-containing protein</fullName>
    </recommendedName>
</protein>
<organism evidence="3 4">
    <name type="scientific">Eruca vesicaria subsp. sativa</name>
    <name type="common">Garden rocket</name>
    <name type="synonym">Eruca sativa</name>
    <dbReference type="NCBI Taxonomy" id="29727"/>
    <lineage>
        <taxon>Eukaryota</taxon>
        <taxon>Viridiplantae</taxon>
        <taxon>Streptophyta</taxon>
        <taxon>Embryophyta</taxon>
        <taxon>Tracheophyta</taxon>
        <taxon>Spermatophyta</taxon>
        <taxon>Magnoliopsida</taxon>
        <taxon>eudicotyledons</taxon>
        <taxon>Gunneridae</taxon>
        <taxon>Pentapetalae</taxon>
        <taxon>rosids</taxon>
        <taxon>malvids</taxon>
        <taxon>Brassicales</taxon>
        <taxon>Brassicaceae</taxon>
        <taxon>Brassiceae</taxon>
        <taxon>Eruca</taxon>
    </lineage>
</organism>
<feature type="coiled-coil region" evidence="1">
    <location>
        <begin position="178"/>
        <end position="387"/>
    </location>
</feature>